<protein>
    <submittedName>
        <fullName evidence="1">Uncharacterized protein</fullName>
    </submittedName>
</protein>
<reference evidence="1 2" key="1">
    <citation type="submission" date="2019-10" db="EMBL/GenBank/DDBJ databases">
        <authorList>
            <person name="Lin L.C."/>
        </authorList>
    </citation>
    <scope>NUCLEOTIDE SEQUENCE [LARGE SCALE GENOMIC DNA]</scope>
</reference>
<organism evidence="1 2">
    <name type="scientific">Vibrio phage phi50-12</name>
    <dbReference type="NCBI Taxonomy" id="2654972"/>
    <lineage>
        <taxon>Viruses</taxon>
        <taxon>Duplodnaviria</taxon>
        <taxon>Heunggongvirae</taxon>
        <taxon>Uroviricota</taxon>
        <taxon>Caudoviricetes</taxon>
        <taxon>Schitoviridae</taxon>
        <taxon>Penintadodekavirus</taxon>
        <taxon>Penintadodekavirus 5012</taxon>
    </lineage>
</organism>
<evidence type="ECO:0000313" key="1">
    <source>
        <dbReference type="EMBL" id="QFR59859.1"/>
    </source>
</evidence>
<keyword evidence="2" id="KW-1185">Reference proteome</keyword>
<proteinExistence type="predicted"/>
<accession>A0A5P8PRG4</accession>
<gene>
    <name evidence="1" type="ORF">VOWphi5012_075</name>
</gene>
<dbReference type="EMBL" id="MN584918">
    <property type="protein sequence ID" value="QFR59859.1"/>
    <property type="molecule type" value="Genomic_DNA"/>
</dbReference>
<dbReference type="Proteomes" id="UP000325783">
    <property type="component" value="Segment"/>
</dbReference>
<name>A0A5P8PRG4_9CAUD</name>
<sequence length="88" mass="10097">MLKRYLIQLEPSKFAKDIQVIDLMNLRKPITVLGMIAGGELCLKFLAEETDNLALIIKVDSAPIETLYPREYTLIMEKEYVEEIPNPT</sequence>
<evidence type="ECO:0000313" key="2">
    <source>
        <dbReference type="Proteomes" id="UP000325783"/>
    </source>
</evidence>